<dbReference type="RefSeq" id="WP_280317778.1">
    <property type="nucleotide sequence ID" value="NZ_CP118605.1"/>
</dbReference>
<dbReference type="Gene3D" id="1.10.10.60">
    <property type="entry name" value="Homeodomain-like"/>
    <property type="match status" value="1"/>
</dbReference>
<dbReference type="InterPro" id="IPR009057">
    <property type="entry name" value="Homeodomain-like_sf"/>
</dbReference>
<feature type="DNA-binding region" description="H-T-H motif" evidence="2">
    <location>
        <begin position="46"/>
        <end position="65"/>
    </location>
</feature>
<reference evidence="4 5" key="1">
    <citation type="submission" date="2023-02" db="EMBL/GenBank/DDBJ databases">
        <title>Description and genomic characterization of Microbulbifer bruguierae sp. nov., isolated from the sediment of mangrove plant Bruguiera sexangula.</title>
        <authorList>
            <person name="Long M."/>
        </authorList>
    </citation>
    <scope>NUCLEOTIDE SEQUENCE [LARGE SCALE GENOMIC DNA]</scope>
    <source>
        <strain evidence="4 5">H12</strain>
    </source>
</reference>
<dbReference type="Pfam" id="PF08362">
    <property type="entry name" value="TetR_C_3"/>
    <property type="match status" value="1"/>
</dbReference>
<organism evidence="4 5">
    <name type="scientific">Microbulbifer bruguierae</name>
    <dbReference type="NCBI Taxonomy" id="3029061"/>
    <lineage>
        <taxon>Bacteria</taxon>
        <taxon>Pseudomonadati</taxon>
        <taxon>Pseudomonadota</taxon>
        <taxon>Gammaproteobacteria</taxon>
        <taxon>Cellvibrionales</taxon>
        <taxon>Microbulbiferaceae</taxon>
        <taxon>Microbulbifer</taxon>
    </lineage>
</organism>
<dbReference type="Gene3D" id="1.10.357.10">
    <property type="entry name" value="Tetracycline Repressor, domain 2"/>
    <property type="match status" value="1"/>
</dbReference>
<dbReference type="InterPro" id="IPR036271">
    <property type="entry name" value="Tet_transcr_reg_TetR-rel_C_sf"/>
</dbReference>
<dbReference type="InterPro" id="IPR001647">
    <property type="entry name" value="HTH_TetR"/>
</dbReference>
<dbReference type="PROSITE" id="PS50977">
    <property type="entry name" value="HTH_TETR_2"/>
    <property type="match status" value="1"/>
</dbReference>
<dbReference type="SUPFAM" id="SSF46689">
    <property type="entry name" value="Homeodomain-like"/>
    <property type="match status" value="1"/>
</dbReference>
<keyword evidence="1 2" id="KW-0238">DNA-binding</keyword>
<feature type="domain" description="HTH tetR-type" evidence="3">
    <location>
        <begin position="23"/>
        <end position="83"/>
    </location>
</feature>
<dbReference type="EMBL" id="CP118605">
    <property type="protein sequence ID" value="WGL15184.1"/>
    <property type="molecule type" value="Genomic_DNA"/>
</dbReference>
<evidence type="ECO:0000256" key="1">
    <source>
        <dbReference type="ARBA" id="ARBA00023125"/>
    </source>
</evidence>
<dbReference type="Proteomes" id="UP001236500">
    <property type="component" value="Chromosome"/>
</dbReference>
<proteinExistence type="predicted"/>
<accession>A0ABY8N9T1</accession>
<dbReference type="InterPro" id="IPR050109">
    <property type="entry name" value="HTH-type_TetR-like_transc_reg"/>
</dbReference>
<keyword evidence="5" id="KW-1185">Reference proteome</keyword>
<sequence length="222" mass="24877">MSLGSVREAIESDKKYKSGRIREKNYQLILDAATAVFAQHGYKGASMMAIAEAAGLPKANIHYYFRNKSLLYSAVLERIIAEWNQGLESISPQDDPGEVLAAYTASKVRLACEQPLSSKLFASEIIAGAPYLQNYIRTELRAWLRAKSQVFEAWMGQGKMRSVDPSLLIFMIWSTTQHYADFETQVLLATNRREYDEETIERITEFVTGMILRGCGIGGTSS</sequence>
<evidence type="ECO:0000256" key="2">
    <source>
        <dbReference type="PROSITE-ProRule" id="PRU00335"/>
    </source>
</evidence>
<evidence type="ECO:0000313" key="4">
    <source>
        <dbReference type="EMBL" id="WGL15184.1"/>
    </source>
</evidence>
<protein>
    <submittedName>
        <fullName evidence="4">TetR/AcrR family transcriptional regulator</fullName>
    </submittedName>
</protein>
<name>A0ABY8N9T1_9GAMM</name>
<dbReference type="PANTHER" id="PTHR30055:SF196">
    <property type="entry name" value="HTH-TYPE TRANSCRIPTIONAL REGULATOR RUTR"/>
    <property type="match status" value="1"/>
</dbReference>
<dbReference type="InterPro" id="IPR013573">
    <property type="entry name" value="Tscrpt_reg_YcdC_C"/>
</dbReference>
<gene>
    <name evidence="4" type="ORF">PVT68_10395</name>
</gene>
<dbReference type="PRINTS" id="PR00455">
    <property type="entry name" value="HTHTETR"/>
</dbReference>
<dbReference type="SUPFAM" id="SSF48498">
    <property type="entry name" value="Tetracyclin repressor-like, C-terminal domain"/>
    <property type="match status" value="1"/>
</dbReference>
<evidence type="ECO:0000313" key="5">
    <source>
        <dbReference type="Proteomes" id="UP001236500"/>
    </source>
</evidence>
<dbReference type="PANTHER" id="PTHR30055">
    <property type="entry name" value="HTH-TYPE TRANSCRIPTIONAL REGULATOR RUTR"/>
    <property type="match status" value="1"/>
</dbReference>
<dbReference type="Pfam" id="PF00440">
    <property type="entry name" value="TetR_N"/>
    <property type="match status" value="1"/>
</dbReference>
<evidence type="ECO:0000259" key="3">
    <source>
        <dbReference type="PROSITE" id="PS50977"/>
    </source>
</evidence>